<feature type="signal peptide" evidence="2">
    <location>
        <begin position="1"/>
        <end position="18"/>
    </location>
</feature>
<evidence type="ECO:0000256" key="2">
    <source>
        <dbReference type="SAM" id="SignalP"/>
    </source>
</evidence>
<feature type="chain" id="PRO_5040430364" evidence="2">
    <location>
        <begin position="19"/>
        <end position="184"/>
    </location>
</feature>
<sequence length="184" mass="18081">MQLKALLVSAVAVAAVSAQTFEKGACSECVFKTLDKNAVCAKLPAEDLKSVNTLFADPAAINATQVAALIQKEAVKACLCDWVAPTANSTSSCSTGAPAACTEAQAKAVNEQLAAMGTNVLKCAAAPGGGNGGNSTTSTSASGAKPSATSPSAGPSPTKSAASMANVPYALAFALVGVAAFFGY</sequence>
<gene>
    <name evidence="3" type="ORF">DFQ27_009882</name>
</gene>
<protein>
    <submittedName>
        <fullName evidence="3">Uncharacterized protein</fullName>
    </submittedName>
</protein>
<evidence type="ECO:0000256" key="1">
    <source>
        <dbReference type="SAM" id="MobiDB-lite"/>
    </source>
</evidence>
<reference evidence="3" key="1">
    <citation type="journal article" date="2020" name="Fungal Divers.">
        <title>Resolving the Mortierellaceae phylogeny through synthesis of multi-gene phylogenetics and phylogenomics.</title>
        <authorList>
            <person name="Vandepol N."/>
            <person name="Liber J."/>
            <person name="Desiro A."/>
            <person name="Na H."/>
            <person name="Kennedy M."/>
            <person name="Barry K."/>
            <person name="Grigoriev I.V."/>
            <person name="Miller A.N."/>
            <person name="O'Donnell K."/>
            <person name="Stajich J.E."/>
            <person name="Bonito G."/>
        </authorList>
    </citation>
    <scope>NUCLEOTIDE SEQUENCE</scope>
    <source>
        <strain evidence="3">BC1065</strain>
    </source>
</reference>
<dbReference type="EMBL" id="JAAAJB010000966">
    <property type="protein sequence ID" value="KAG0249660.1"/>
    <property type="molecule type" value="Genomic_DNA"/>
</dbReference>
<keyword evidence="4" id="KW-1185">Reference proteome</keyword>
<dbReference type="AlphaFoldDB" id="A0A9P6TWW1"/>
<dbReference type="OrthoDB" id="2430862at2759"/>
<comment type="caution">
    <text evidence="3">The sequence shown here is derived from an EMBL/GenBank/DDBJ whole genome shotgun (WGS) entry which is preliminary data.</text>
</comment>
<proteinExistence type="predicted"/>
<keyword evidence="2" id="KW-0732">Signal</keyword>
<dbReference type="Proteomes" id="UP000807716">
    <property type="component" value="Unassembled WGS sequence"/>
</dbReference>
<feature type="compositionally biased region" description="Low complexity" evidence="1">
    <location>
        <begin position="134"/>
        <end position="159"/>
    </location>
</feature>
<evidence type="ECO:0000313" key="4">
    <source>
        <dbReference type="Proteomes" id="UP000807716"/>
    </source>
</evidence>
<evidence type="ECO:0000313" key="3">
    <source>
        <dbReference type="EMBL" id="KAG0249660.1"/>
    </source>
</evidence>
<name>A0A9P6TWW1_9FUNG</name>
<organism evidence="3 4">
    <name type="scientific">Actinomortierella ambigua</name>
    <dbReference type="NCBI Taxonomy" id="1343610"/>
    <lineage>
        <taxon>Eukaryota</taxon>
        <taxon>Fungi</taxon>
        <taxon>Fungi incertae sedis</taxon>
        <taxon>Mucoromycota</taxon>
        <taxon>Mortierellomycotina</taxon>
        <taxon>Mortierellomycetes</taxon>
        <taxon>Mortierellales</taxon>
        <taxon>Mortierellaceae</taxon>
        <taxon>Actinomortierella</taxon>
    </lineage>
</organism>
<feature type="region of interest" description="Disordered" evidence="1">
    <location>
        <begin position="132"/>
        <end position="159"/>
    </location>
</feature>
<accession>A0A9P6TWW1</accession>